<name>A0A022KRZ5_9MICO</name>
<proteinExistence type="inferred from homology"/>
<keyword evidence="6" id="KW-1185">Reference proteome</keyword>
<gene>
    <name evidence="5" type="ORF">D641_0112225</name>
</gene>
<dbReference type="CDD" id="cd00555">
    <property type="entry name" value="Maf"/>
    <property type="match status" value="1"/>
</dbReference>
<dbReference type="GO" id="GO:0005737">
    <property type="term" value="C:cytoplasm"/>
    <property type="evidence" value="ECO:0007669"/>
    <property type="project" value="UniProtKB-SubCell"/>
</dbReference>
<dbReference type="OrthoDB" id="3527985at2"/>
<dbReference type="Pfam" id="PF02545">
    <property type="entry name" value="Maf"/>
    <property type="match status" value="1"/>
</dbReference>
<dbReference type="STRING" id="1249481.D641_0112225"/>
<dbReference type="HAMAP" id="MF_00528">
    <property type="entry name" value="Maf"/>
    <property type="match status" value="1"/>
</dbReference>
<evidence type="ECO:0000313" key="5">
    <source>
        <dbReference type="EMBL" id="EYT48399.1"/>
    </source>
</evidence>
<evidence type="ECO:0000256" key="3">
    <source>
        <dbReference type="HAMAP-Rule" id="MF_00528"/>
    </source>
</evidence>
<comment type="subcellular location">
    <subcellularLocation>
        <location evidence="3">Cytoplasm</location>
    </subcellularLocation>
</comment>
<dbReference type="EC" id="3.6.1.9" evidence="3"/>
<dbReference type="InterPro" id="IPR003697">
    <property type="entry name" value="Maf-like"/>
</dbReference>
<dbReference type="PANTHER" id="PTHR43213:SF5">
    <property type="entry name" value="BIFUNCTIONAL DTTP_UTP PYROPHOSPHATASE_METHYLTRANSFERASE PROTEIN-RELATED"/>
    <property type="match status" value="1"/>
</dbReference>
<comment type="caution">
    <text evidence="5">The sequence shown here is derived from an EMBL/GenBank/DDBJ whole genome shotgun (WGS) entry which is preliminary data.</text>
</comment>
<keyword evidence="3" id="KW-0546">Nucleotide metabolism</keyword>
<evidence type="ECO:0000313" key="6">
    <source>
        <dbReference type="Proteomes" id="UP000019754"/>
    </source>
</evidence>
<dbReference type="SUPFAM" id="SSF52972">
    <property type="entry name" value="ITPase-like"/>
    <property type="match status" value="1"/>
</dbReference>
<dbReference type="NCBIfam" id="TIGR00172">
    <property type="entry name" value="maf"/>
    <property type="match status" value="1"/>
</dbReference>
<comment type="function">
    <text evidence="3">Nucleoside triphosphate pyrophosphatase. May have a dual role in cell division arrest and in preventing the incorporation of modified nucleotides into cellular nucleic acids.</text>
</comment>
<accession>A0A022KRZ5</accession>
<dbReference type="RefSeq" id="WP_017823791.1">
    <property type="nucleotide sequence ID" value="NZ_AORC01000015.1"/>
</dbReference>
<feature type="active site" description="Proton acceptor" evidence="3">
    <location>
        <position position="109"/>
    </location>
</feature>
<keyword evidence="2 3" id="KW-0378">Hydrolase</keyword>
<dbReference type="InterPro" id="IPR029001">
    <property type="entry name" value="ITPase-like_fam"/>
</dbReference>
<organism evidence="5 6">
    <name type="scientific">Brachybacterium muris UCD-AY4</name>
    <dbReference type="NCBI Taxonomy" id="1249481"/>
    <lineage>
        <taxon>Bacteria</taxon>
        <taxon>Bacillati</taxon>
        <taxon>Actinomycetota</taxon>
        <taxon>Actinomycetes</taxon>
        <taxon>Micrococcales</taxon>
        <taxon>Dermabacteraceae</taxon>
        <taxon>Brachybacterium</taxon>
    </lineage>
</organism>
<protein>
    <recommendedName>
        <fullName evidence="3">Nucleoside triphosphate pyrophosphatase</fullName>
        <ecNumber evidence="3">3.6.1.9</ecNumber>
    </recommendedName>
    <alternativeName>
        <fullName evidence="3">Nucleotide pyrophosphatase</fullName>
        <shortName evidence="3">Nucleotide PPase</shortName>
    </alternativeName>
</protein>
<comment type="catalytic activity">
    <reaction evidence="3">
        <text>a 2'-deoxyribonucleoside 5'-triphosphate + H2O = a 2'-deoxyribonucleoside 5'-phosphate + diphosphate + H(+)</text>
        <dbReference type="Rhea" id="RHEA:44644"/>
        <dbReference type="ChEBI" id="CHEBI:15377"/>
        <dbReference type="ChEBI" id="CHEBI:15378"/>
        <dbReference type="ChEBI" id="CHEBI:33019"/>
        <dbReference type="ChEBI" id="CHEBI:61560"/>
        <dbReference type="ChEBI" id="CHEBI:65317"/>
        <dbReference type="EC" id="3.6.1.9"/>
    </reaction>
</comment>
<dbReference type="Proteomes" id="UP000019754">
    <property type="component" value="Unassembled WGS sequence"/>
</dbReference>
<dbReference type="HOGENOM" id="CLU_040416_1_2_11"/>
<dbReference type="AlphaFoldDB" id="A0A022KRZ5"/>
<evidence type="ECO:0000256" key="2">
    <source>
        <dbReference type="ARBA" id="ARBA00022801"/>
    </source>
</evidence>
<evidence type="ECO:0000256" key="1">
    <source>
        <dbReference type="ARBA" id="ARBA00001968"/>
    </source>
</evidence>
<dbReference type="GO" id="GO:0009117">
    <property type="term" value="P:nucleotide metabolic process"/>
    <property type="evidence" value="ECO:0007669"/>
    <property type="project" value="UniProtKB-KW"/>
</dbReference>
<dbReference type="Gene3D" id="3.90.950.10">
    <property type="match status" value="1"/>
</dbReference>
<keyword evidence="3" id="KW-0963">Cytoplasm</keyword>
<evidence type="ECO:0000256" key="4">
    <source>
        <dbReference type="SAM" id="MobiDB-lite"/>
    </source>
</evidence>
<comment type="caution">
    <text evidence="3">Lacks conserved residue(s) required for the propagation of feature annotation.</text>
</comment>
<feature type="region of interest" description="Disordered" evidence="4">
    <location>
        <begin position="1"/>
        <end position="28"/>
    </location>
</feature>
<comment type="cofactor">
    <cofactor evidence="1 3">
        <name>a divalent metal cation</name>
        <dbReference type="ChEBI" id="CHEBI:60240"/>
    </cofactor>
</comment>
<reference evidence="5 6" key="1">
    <citation type="journal article" date="2013" name="Genome Announc.">
        <title>Draft genome sequence of an Actinobacterium, Brachybacterium muris strain UCD-AY4.</title>
        <authorList>
            <person name="Lo J.R."/>
            <person name="Lang J.M."/>
            <person name="Darling A.E."/>
            <person name="Eisen J.A."/>
            <person name="Coil D.A."/>
        </authorList>
    </citation>
    <scope>NUCLEOTIDE SEQUENCE [LARGE SCALE GENOMIC DNA]</scope>
    <source>
        <strain evidence="5 6">UCD-AY4</strain>
    </source>
</reference>
<sequence>MSDSTPAVEHTQHITEPATEPLPDTGGGPLLLLASASAGRRATLAAARIEHDCLPVDLDEDAILDRARTAATENGTALAAEEEVLLLAREKAQAATELSDGGYVVLGCDSMLELDGTVLGKPHTVEAATTRWRTQRGRTAVLHSGHWLIDDRAPEDGGTGATFGATSSCEVTFADLSDEEIDAYVATGEPLGVAGGFTIDGIGGPFITAVDGDPHAVVGLSLPLLRSMLGEIGLGIHELWADAVPEDGGTDLD</sequence>
<dbReference type="EMBL" id="AORC01000015">
    <property type="protein sequence ID" value="EYT48399.1"/>
    <property type="molecule type" value="Genomic_DNA"/>
</dbReference>
<dbReference type="PANTHER" id="PTHR43213">
    <property type="entry name" value="BIFUNCTIONAL DTTP/UTP PYROPHOSPHATASE/METHYLTRANSFERASE PROTEIN-RELATED"/>
    <property type="match status" value="1"/>
</dbReference>
<dbReference type="GO" id="GO:0047429">
    <property type="term" value="F:nucleoside triphosphate diphosphatase activity"/>
    <property type="evidence" value="ECO:0007669"/>
    <property type="project" value="UniProtKB-EC"/>
</dbReference>
<comment type="catalytic activity">
    <reaction evidence="3">
        <text>a ribonucleoside 5'-triphosphate + H2O = a ribonucleoside 5'-phosphate + diphosphate + H(+)</text>
        <dbReference type="Rhea" id="RHEA:23996"/>
        <dbReference type="ChEBI" id="CHEBI:15377"/>
        <dbReference type="ChEBI" id="CHEBI:15378"/>
        <dbReference type="ChEBI" id="CHEBI:33019"/>
        <dbReference type="ChEBI" id="CHEBI:58043"/>
        <dbReference type="ChEBI" id="CHEBI:61557"/>
        <dbReference type="EC" id="3.6.1.9"/>
    </reaction>
</comment>
<comment type="similarity">
    <text evidence="3">Belongs to the Maf family.</text>
</comment>